<dbReference type="InterPro" id="IPR018082">
    <property type="entry name" value="AmbAllergen"/>
</dbReference>
<protein>
    <submittedName>
        <fullName evidence="4">Pectate lyase C</fullName>
    </submittedName>
</protein>
<accession>A0A6M4MC49</accession>
<reference evidence="5" key="1">
    <citation type="submission" date="2014-12" db="EMBL/GenBank/DDBJ databases">
        <title>Complete genome sequence of a multi-drug resistant Klebsiella pneumoniae.</title>
        <authorList>
            <person name="Hua X."/>
            <person name="Chen Q."/>
            <person name="Li X."/>
            <person name="Feng Y."/>
            <person name="Ruan Z."/>
            <person name="Yu Y."/>
        </authorList>
    </citation>
    <scope>NUCLEOTIDE SEQUENCE [LARGE SCALE GENOMIC DNA]</scope>
    <source>
        <strain evidence="5">5.12</strain>
    </source>
</reference>
<gene>
    <name evidence="4" type="ORF">CA267_008210</name>
</gene>
<dbReference type="InterPro" id="IPR011050">
    <property type="entry name" value="Pectin_lyase_fold/virulence"/>
</dbReference>
<keyword evidence="2" id="KW-0732">Signal</keyword>
<organism evidence="4 5">
    <name type="scientific">Alteromonas pelagimontana</name>
    <dbReference type="NCBI Taxonomy" id="1858656"/>
    <lineage>
        <taxon>Bacteria</taxon>
        <taxon>Pseudomonadati</taxon>
        <taxon>Pseudomonadota</taxon>
        <taxon>Gammaproteobacteria</taxon>
        <taxon>Alteromonadales</taxon>
        <taxon>Alteromonadaceae</taxon>
        <taxon>Alteromonas/Salinimonas group</taxon>
        <taxon>Alteromonas</taxon>
    </lineage>
</organism>
<keyword evidence="1" id="KW-0479">Metal-binding</keyword>
<dbReference type="PANTHER" id="PTHR42970">
    <property type="entry name" value="PECTATE LYASE C-RELATED"/>
    <property type="match status" value="1"/>
</dbReference>
<dbReference type="Proteomes" id="UP000219285">
    <property type="component" value="Chromosome"/>
</dbReference>
<evidence type="ECO:0000256" key="3">
    <source>
        <dbReference type="ARBA" id="ARBA00023180"/>
    </source>
</evidence>
<evidence type="ECO:0000256" key="1">
    <source>
        <dbReference type="ARBA" id="ARBA00022723"/>
    </source>
</evidence>
<keyword evidence="5" id="KW-1185">Reference proteome</keyword>
<proteinExistence type="predicted"/>
<dbReference type="EMBL" id="CP052766">
    <property type="protein sequence ID" value="QJR80761.1"/>
    <property type="molecule type" value="Genomic_DNA"/>
</dbReference>
<dbReference type="InterPro" id="IPR052063">
    <property type="entry name" value="Polysaccharide_Lyase_1"/>
</dbReference>
<dbReference type="PRINTS" id="PR00807">
    <property type="entry name" value="AMBALLERGEN"/>
</dbReference>
<reference evidence="4 5" key="2">
    <citation type="submission" date="2020-04" db="EMBL/GenBank/DDBJ databases">
        <title>Complete genome sequence of Alteromonas pelagimontana 5.12T.</title>
        <authorList>
            <person name="Sinha R.K."/>
            <person name="Krishnan K.P."/>
            <person name="Kurian J.P."/>
        </authorList>
    </citation>
    <scope>NUCLEOTIDE SEQUENCE [LARGE SCALE GENOMIC DNA]</scope>
    <source>
        <strain evidence="4 5">5.12</strain>
    </source>
</reference>
<dbReference type="GO" id="GO:0016829">
    <property type="term" value="F:lyase activity"/>
    <property type="evidence" value="ECO:0007669"/>
    <property type="project" value="UniProtKB-KW"/>
</dbReference>
<evidence type="ECO:0000313" key="5">
    <source>
        <dbReference type="Proteomes" id="UP000219285"/>
    </source>
</evidence>
<keyword evidence="4" id="KW-0456">Lyase</keyword>
<dbReference type="InterPro" id="IPR012334">
    <property type="entry name" value="Pectin_lyas_fold"/>
</dbReference>
<dbReference type="KEGG" id="apel:CA267_008210"/>
<dbReference type="RefSeq" id="WP_075607940.1">
    <property type="nucleotide sequence ID" value="NZ_CP052766.1"/>
</dbReference>
<sequence>MKILHYLVIWFGIAICVFPLNASAQELAFDGALGFGKYTVGGNQGRILIVDTLADNASDPQPGSLRWAVKQPYPRLIVFAVSGVITLEKELEIKHGNLTLAGHTSEQGIVISGATTSVEADQVIIRHLRFRPGHFQTEGDAVTVRNTRNVIIDHCSLSWANDEVGSFYNNQQFTLQNSILSESLNNAGHHKGDHGYGGIWGGNQASFLRNILVSHTSRNPRLNGWRLKPPYSQEQEFIDIRNNLIANWKSNSMYGGENGKANIIGNVFIPGPATRNVWFYQLWAEDAPHTRVYLKDNLMYQHEAMSADNLLGVVVKHQKRKSDQWQQALNSHIASHPLHTSENAAPNDKTLPTSEVWTLLLDAKDVGANLSRQGIQHDSVDSRILQSISSHSYTGKDGIVDSEKEVVQWDKYRHEFAPTAPSNDRPMADEAWRKLALEQ</sequence>
<dbReference type="PANTHER" id="PTHR42970:SF1">
    <property type="entry name" value="PECTATE LYASE C-RELATED"/>
    <property type="match status" value="1"/>
</dbReference>
<name>A0A6M4MC49_9ALTE</name>
<dbReference type="Gene3D" id="2.160.20.10">
    <property type="entry name" value="Single-stranded right-handed beta-helix, Pectin lyase-like"/>
    <property type="match status" value="1"/>
</dbReference>
<evidence type="ECO:0000256" key="2">
    <source>
        <dbReference type="ARBA" id="ARBA00022729"/>
    </source>
</evidence>
<dbReference type="SUPFAM" id="SSF51126">
    <property type="entry name" value="Pectin lyase-like"/>
    <property type="match status" value="1"/>
</dbReference>
<dbReference type="AlphaFoldDB" id="A0A6M4MC49"/>
<evidence type="ECO:0000313" key="4">
    <source>
        <dbReference type="EMBL" id="QJR80761.1"/>
    </source>
</evidence>
<dbReference type="GO" id="GO:0046872">
    <property type="term" value="F:metal ion binding"/>
    <property type="evidence" value="ECO:0007669"/>
    <property type="project" value="UniProtKB-KW"/>
</dbReference>
<keyword evidence="3" id="KW-0325">Glycoprotein</keyword>
<dbReference type="OrthoDB" id="8737820at2"/>